<dbReference type="AlphaFoldDB" id="W9GP42"/>
<evidence type="ECO:0000313" key="1">
    <source>
        <dbReference type="EMBL" id="EWY35630.1"/>
    </source>
</evidence>
<comment type="caution">
    <text evidence="1">The sequence shown here is derived from an EMBL/GenBank/DDBJ whole genome shotgun (WGS) entry which is preliminary data.</text>
</comment>
<organism evidence="1 2">
    <name type="scientific">Skermanella stibiiresistens SB22</name>
    <dbReference type="NCBI Taxonomy" id="1385369"/>
    <lineage>
        <taxon>Bacteria</taxon>
        <taxon>Pseudomonadati</taxon>
        <taxon>Pseudomonadota</taxon>
        <taxon>Alphaproteobacteria</taxon>
        <taxon>Rhodospirillales</taxon>
        <taxon>Azospirillaceae</taxon>
        <taxon>Skermanella</taxon>
    </lineage>
</organism>
<sequence>MLGTVVFASPDVTMAWRYYNSLSPLAGTSIVLWDPEAGLMATQIGERN</sequence>
<protein>
    <submittedName>
        <fullName evidence="1">Uncharacterized protein</fullName>
    </submittedName>
</protein>
<dbReference type="Proteomes" id="UP000019486">
    <property type="component" value="Unassembled WGS sequence"/>
</dbReference>
<proteinExistence type="predicted"/>
<gene>
    <name evidence="1" type="ORF">N825_15030</name>
</gene>
<keyword evidence="2" id="KW-1185">Reference proteome</keyword>
<name>W9GP42_9PROT</name>
<dbReference type="EMBL" id="AVFL01000147">
    <property type="protein sequence ID" value="EWY35630.1"/>
    <property type="molecule type" value="Genomic_DNA"/>
</dbReference>
<evidence type="ECO:0000313" key="2">
    <source>
        <dbReference type="Proteomes" id="UP000019486"/>
    </source>
</evidence>
<accession>W9GP42</accession>
<reference evidence="1 2" key="1">
    <citation type="submission" date="2013-08" db="EMBL/GenBank/DDBJ databases">
        <title>The genome sequence of Skermanella stibiiresistens.</title>
        <authorList>
            <person name="Zhu W."/>
            <person name="Wang G."/>
        </authorList>
    </citation>
    <scope>NUCLEOTIDE SEQUENCE [LARGE SCALE GENOMIC DNA]</scope>
    <source>
        <strain evidence="1 2">SB22</strain>
    </source>
</reference>